<dbReference type="EnsemblBacteria" id="ABF42305">
    <property type="protein sequence ID" value="ABF42305"/>
    <property type="gene ID" value="Acid345_3304"/>
</dbReference>
<dbReference type="OrthoDB" id="8770972at2"/>
<dbReference type="AlphaFoldDB" id="Q1ILE5"/>
<feature type="chain" id="PRO_5004190902" description="Cellulase Ig-like domain-containing protein" evidence="1">
    <location>
        <begin position="22"/>
        <end position="599"/>
    </location>
</feature>
<feature type="signal peptide" evidence="1">
    <location>
        <begin position="1"/>
        <end position="21"/>
    </location>
</feature>
<keyword evidence="1" id="KW-0732">Signal</keyword>
<proteinExistence type="predicted"/>
<dbReference type="HOGENOM" id="CLU_455463_0_0_0"/>
<dbReference type="RefSeq" id="WP_011524104.1">
    <property type="nucleotide sequence ID" value="NC_008009.1"/>
</dbReference>
<sequence>MSYRSRFLLLSLIFGCFAASALGVDFKIAQQGEGRNVTVSVTAAGHYTLEIDDAYSFHVPVFSQAFDGKEFTFNAYDVGLTPGTAYYVRLNQKAPVQRFLLKMGTLPTSQANVTTMRSTWETLGRHMTEVYSGVKWNDSAQKWVVDDPSKVVGNSIYYSEMYIRAALETARCCNDSKLLDEIAQYYIVMLDRMIPLDTILKDANVQPLNTQRLSGANRSARTFRSILSGKVADCGLCNLQWMYPAARLIRIISLLPPDKRSATMKEFVAKYNSFIIEDQLVRYLTQELLPAQKGKSLNRIALWRAIPGGLHGERGWDAAMTDNDLWLLASDAEMLGANANDPSLAPINPKQLDTLRQGMDAGTKLFQSKATRYSDTKNFAGVAVGSTSYFNGDYDGHPDNAYTGATSATQPGPTQKRALSNVSWDMGHMYRVAVFVRALYDNRKATGTGYPKLGDVLLLVNQYVYKVFEGDLSRPLFRNFFDGTDGWYRVSYGKANFGYPPSKNCNMHDNDHPCLTPGQIMGWGLLAFANSDLLKLEQSLIGLQADNSPQAKAFRDQYYFYLQAFETGTQSGRPAYGAALYFLIADNAAIIDGCNGLNP</sequence>
<dbReference type="KEGG" id="aba:Acid345_3304"/>
<dbReference type="EMBL" id="CP000360">
    <property type="protein sequence ID" value="ABF42305.1"/>
    <property type="molecule type" value="Genomic_DNA"/>
</dbReference>
<dbReference type="eggNOG" id="ENOG5033S76">
    <property type="taxonomic scope" value="Bacteria"/>
</dbReference>
<accession>Q1ILE5</accession>
<gene>
    <name evidence="2" type="ordered locus">Acid345_3304</name>
</gene>
<protein>
    <recommendedName>
        <fullName evidence="4">Cellulase Ig-like domain-containing protein</fullName>
    </recommendedName>
</protein>
<dbReference type="STRING" id="204669.Acid345_3304"/>
<name>Q1ILE5_KORVE</name>
<evidence type="ECO:0000313" key="3">
    <source>
        <dbReference type="Proteomes" id="UP000002432"/>
    </source>
</evidence>
<dbReference type="Proteomes" id="UP000002432">
    <property type="component" value="Chromosome"/>
</dbReference>
<evidence type="ECO:0000313" key="2">
    <source>
        <dbReference type="EMBL" id="ABF42305.1"/>
    </source>
</evidence>
<keyword evidence="3" id="KW-1185">Reference proteome</keyword>
<evidence type="ECO:0008006" key="4">
    <source>
        <dbReference type="Google" id="ProtNLM"/>
    </source>
</evidence>
<evidence type="ECO:0000256" key="1">
    <source>
        <dbReference type="SAM" id="SignalP"/>
    </source>
</evidence>
<reference evidence="2 3" key="1">
    <citation type="journal article" date="2009" name="Appl. Environ. Microbiol.">
        <title>Three genomes from the phylum Acidobacteria provide insight into the lifestyles of these microorganisms in soils.</title>
        <authorList>
            <person name="Ward N.L."/>
            <person name="Challacombe J.F."/>
            <person name="Janssen P.H."/>
            <person name="Henrissat B."/>
            <person name="Coutinho P.M."/>
            <person name="Wu M."/>
            <person name="Xie G."/>
            <person name="Haft D.H."/>
            <person name="Sait M."/>
            <person name="Badger J."/>
            <person name="Barabote R.D."/>
            <person name="Bradley B."/>
            <person name="Brettin T.S."/>
            <person name="Brinkac L.M."/>
            <person name="Bruce D."/>
            <person name="Creasy T."/>
            <person name="Daugherty S.C."/>
            <person name="Davidsen T.M."/>
            <person name="DeBoy R.T."/>
            <person name="Detter J.C."/>
            <person name="Dodson R.J."/>
            <person name="Durkin A.S."/>
            <person name="Ganapathy A."/>
            <person name="Gwinn-Giglio M."/>
            <person name="Han C.S."/>
            <person name="Khouri H."/>
            <person name="Kiss H."/>
            <person name="Kothari S.P."/>
            <person name="Madupu R."/>
            <person name="Nelson K.E."/>
            <person name="Nelson W.C."/>
            <person name="Paulsen I."/>
            <person name="Penn K."/>
            <person name="Ren Q."/>
            <person name="Rosovitz M.J."/>
            <person name="Selengut J.D."/>
            <person name="Shrivastava S."/>
            <person name="Sullivan S.A."/>
            <person name="Tapia R."/>
            <person name="Thompson L.S."/>
            <person name="Watkins K.L."/>
            <person name="Yang Q."/>
            <person name="Yu C."/>
            <person name="Zafar N."/>
            <person name="Zhou L."/>
            <person name="Kuske C.R."/>
        </authorList>
    </citation>
    <scope>NUCLEOTIDE SEQUENCE [LARGE SCALE GENOMIC DNA]</scope>
    <source>
        <strain evidence="2 3">Ellin345</strain>
    </source>
</reference>
<organism evidence="2 3">
    <name type="scientific">Koribacter versatilis (strain Ellin345)</name>
    <dbReference type="NCBI Taxonomy" id="204669"/>
    <lineage>
        <taxon>Bacteria</taxon>
        <taxon>Pseudomonadati</taxon>
        <taxon>Acidobacteriota</taxon>
        <taxon>Terriglobia</taxon>
        <taxon>Terriglobales</taxon>
        <taxon>Candidatus Korobacteraceae</taxon>
        <taxon>Candidatus Korobacter</taxon>
    </lineage>
</organism>